<evidence type="ECO:0000256" key="1">
    <source>
        <dbReference type="SAM" id="MobiDB-lite"/>
    </source>
</evidence>
<sequence length="101" mass="11221">MNGWVRGKNWALFSLGGMRYDGCGGGNEQQLLDEDDLDRFNHYVECPVCPFGYAPETSKGTGKVEDDDKEEEGDEDDCSAGFLPKLIEVDYATVKIAFVMN</sequence>
<protein>
    <submittedName>
        <fullName evidence="2">Uncharacterized protein</fullName>
    </submittedName>
</protein>
<gene>
    <name evidence="2" type="ORF">K435DRAFT_799849</name>
</gene>
<name>A0A4S8LW27_DENBC</name>
<feature type="compositionally biased region" description="Acidic residues" evidence="1">
    <location>
        <begin position="65"/>
        <end position="77"/>
    </location>
</feature>
<proteinExistence type="predicted"/>
<accession>A0A4S8LW27</accession>
<evidence type="ECO:0000313" key="3">
    <source>
        <dbReference type="Proteomes" id="UP000297245"/>
    </source>
</evidence>
<organism evidence="2 3">
    <name type="scientific">Dendrothele bispora (strain CBS 962.96)</name>
    <dbReference type="NCBI Taxonomy" id="1314807"/>
    <lineage>
        <taxon>Eukaryota</taxon>
        <taxon>Fungi</taxon>
        <taxon>Dikarya</taxon>
        <taxon>Basidiomycota</taxon>
        <taxon>Agaricomycotina</taxon>
        <taxon>Agaricomycetes</taxon>
        <taxon>Agaricomycetidae</taxon>
        <taxon>Agaricales</taxon>
        <taxon>Agaricales incertae sedis</taxon>
        <taxon>Dendrothele</taxon>
    </lineage>
</organism>
<dbReference type="EMBL" id="ML179253">
    <property type="protein sequence ID" value="THU93278.1"/>
    <property type="molecule type" value="Genomic_DNA"/>
</dbReference>
<evidence type="ECO:0000313" key="2">
    <source>
        <dbReference type="EMBL" id="THU93278.1"/>
    </source>
</evidence>
<dbReference type="AlphaFoldDB" id="A0A4S8LW27"/>
<keyword evidence="3" id="KW-1185">Reference proteome</keyword>
<dbReference type="Proteomes" id="UP000297245">
    <property type="component" value="Unassembled WGS sequence"/>
</dbReference>
<feature type="region of interest" description="Disordered" evidence="1">
    <location>
        <begin position="52"/>
        <end position="77"/>
    </location>
</feature>
<reference evidence="2 3" key="1">
    <citation type="journal article" date="2019" name="Nat. Ecol. Evol.">
        <title>Megaphylogeny resolves global patterns of mushroom evolution.</title>
        <authorList>
            <person name="Varga T."/>
            <person name="Krizsan K."/>
            <person name="Foldi C."/>
            <person name="Dima B."/>
            <person name="Sanchez-Garcia M."/>
            <person name="Sanchez-Ramirez S."/>
            <person name="Szollosi G.J."/>
            <person name="Szarkandi J.G."/>
            <person name="Papp V."/>
            <person name="Albert L."/>
            <person name="Andreopoulos W."/>
            <person name="Angelini C."/>
            <person name="Antonin V."/>
            <person name="Barry K.W."/>
            <person name="Bougher N.L."/>
            <person name="Buchanan P."/>
            <person name="Buyck B."/>
            <person name="Bense V."/>
            <person name="Catcheside P."/>
            <person name="Chovatia M."/>
            <person name="Cooper J."/>
            <person name="Damon W."/>
            <person name="Desjardin D."/>
            <person name="Finy P."/>
            <person name="Geml J."/>
            <person name="Haridas S."/>
            <person name="Hughes K."/>
            <person name="Justo A."/>
            <person name="Karasinski D."/>
            <person name="Kautmanova I."/>
            <person name="Kiss B."/>
            <person name="Kocsube S."/>
            <person name="Kotiranta H."/>
            <person name="LaButti K.M."/>
            <person name="Lechner B.E."/>
            <person name="Liimatainen K."/>
            <person name="Lipzen A."/>
            <person name="Lukacs Z."/>
            <person name="Mihaltcheva S."/>
            <person name="Morgado L.N."/>
            <person name="Niskanen T."/>
            <person name="Noordeloos M.E."/>
            <person name="Ohm R.A."/>
            <person name="Ortiz-Santana B."/>
            <person name="Ovrebo C."/>
            <person name="Racz N."/>
            <person name="Riley R."/>
            <person name="Savchenko A."/>
            <person name="Shiryaev A."/>
            <person name="Soop K."/>
            <person name="Spirin V."/>
            <person name="Szebenyi C."/>
            <person name="Tomsovsky M."/>
            <person name="Tulloss R.E."/>
            <person name="Uehling J."/>
            <person name="Grigoriev I.V."/>
            <person name="Vagvolgyi C."/>
            <person name="Papp T."/>
            <person name="Martin F.M."/>
            <person name="Miettinen O."/>
            <person name="Hibbett D.S."/>
            <person name="Nagy L.G."/>
        </authorList>
    </citation>
    <scope>NUCLEOTIDE SEQUENCE [LARGE SCALE GENOMIC DNA]</scope>
    <source>
        <strain evidence="2 3">CBS 962.96</strain>
    </source>
</reference>